<feature type="transmembrane region" description="Helical" evidence="7">
    <location>
        <begin position="389"/>
        <end position="409"/>
    </location>
</feature>
<feature type="transmembrane region" description="Helical" evidence="7">
    <location>
        <begin position="315"/>
        <end position="338"/>
    </location>
</feature>
<evidence type="ECO:0000313" key="8">
    <source>
        <dbReference type="EMBL" id="MDQ0363055.1"/>
    </source>
</evidence>
<feature type="transmembrane region" description="Helical" evidence="7">
    <location>
        <begin position="12"/>
        <end position="30"/>
    </location>
</feature>
<dbReference type="EMBL" id="JAUSUR010000009">
    <property type="protein sequence ID" value="MDQ0363055.1"/>
    <property type="molecule type" value="Genomic_DNA"/>
</dbReference>
<dbReference type="CDD" id="cd13138">
    <property type="entry name" value="MATE_yoeA_like"/>
    <property type="match status" value="1"/>
</dbReference>
<keyword evidence="4 7" id="KW-0812">Transmembrane</keyword>
<dbReference type="NCBIfam" id="TIGR00797">
    <property type="entry name" value="matE"/>
    <property type="match status" value="1"/>
</dbReference>
<feature type="transmembrane region" description="Helical" evidence="7">
    <location>
        <begin position="192"/>
        <end position="216"/>
    </location>
</feature>
<dbReference type="PANTHER" id="PTHR43549">
    <property type="entry name" value="MULTIDRUG RESISTANCE PROTEIN YPNP-RELATED"/>
    <property type="match status" value="1"/>
</dbReference>
<dbReference type="RefSeq" id="WP_307411561.1">
    <property type="nucleotide sequence ID" value="NZ_JAUSUR010000009.1"/>
</dbReference>
<sequence length="451" mass="48883">MFKLKVDLLNGNILKSVLLFALPLLISNFFQQLYNTIDTMIVGNYLGDVSLAAIGASTPVYDLLIGFALGIGNGLSIVTARSYGAMDEDKIKKSVAGSIVIGAVVTVVVMALCSFLLYPLLELLNTPEAIIDEAYSYIFVITIAIGVTFLYNLCAGLLRAIGNSVMPLVFLILSALLNVVLDLLLITQFDMGIQGAAVATVIAQGVSGVLCIFYILRKAKILVPHRVHFNVGSEMYKDLWSQGLSMGFMMAIVSSGTLILQYAINELGYLTIAAHTGARKLTMFFMIPVSSLAMSISTFVSQNKGANQMDRVRKSVFYANMLSIGWGIIISVLMLILARPLIQILSGSSEAIVIDNGAKYLMINAPFFGVLGIVLNVRNALQGLGSKTLPLVSSIIEFIGKIIFVVILIPEMGYMGVILCEPLIWCAMGIQLMYSFYKSPNIQEMFVLAEA</sequence>
<comment type="subcellular location">
    <subcellularLocation>
        <location evidence="1">Cell membrane</location>
        <topology evidence="1">Multi-pass membrane protein</topology>
    </subcellularLocation>
</comment>
<reference evidence="8 9" key="1">
    <citation type="submission" date="2023-07" db="EMBL/GenBank/DDBJ databases">
        <title>Genomic Encyclopedia of Type Strains, Phase IV (KMG-IV): sequencing the most valuable type-strain genomes for metagenomic binning, comparative biology and taxonomic classification.</title>
        <authorList>
            <person name="Goeker M."/>
        </authorList>
    </citation>
    <scope>NUCLEOTIDE SEQUENCE [LARGE SCALE GENOMIC DNA]</scope>
    <source>
        <strain evidence="8 9">DSM 16784</strain>
    </source>
</reference>
<dbReference type="PIRSF" id="PIRSF006603">
    <property type="entry name" value="DinF"/>
    <property type="match status" value="1"/>
</dbReference>
<keyword evidence="6 7" id="KW-0472">Membrane</keyword>
<keyword evidence="2" id="KW-0813">Transport</keyword>
<evidence type="ECO:0000256" key="6">
    <source>
        <dbReference type="ARBA" id="ARBA00023136"/>
    </source>
</evidence>
<evidence type="ECO:0000313" key="9">
    <source>
        <dbReference type="Proteomes" id="UP001230220"/>
    </source>
</evidence>
<gene>
    <name evidence="8" type="ORF">J2S15_003816</name>
</gene>
<evidence type="ECO:0000256" key="5">
    <source>
        <dbReference type="ARBA" id="ARBA00022989"/>
    </source>
</evidence>
<dbReference type="Pfam" id="PF01554">
    <property type="entry name" value="MatE"/>
    <property type="match status" value="2"/>
</dbReference>
<protein>
    <submittedName>
        <fullName evidence="8">MATE family efflux protein</fullName>
    </submittedName>
</protein>
<organism evidence="8 9">
    <name type="scientific">Breznakia pachnodae</name>
    <dbReference type="NCBI Taxonomy" id="265178"/>
    <lineage>
        <taxon>Bacteria</taxon>
        <taxon>Bacillati</taxon>
        <taxon>Bacillota</taxon>
        <taxon>Erysipelotrichia</taxon>
        <taxon>Erysipelotrichales</taxon>
        <taxon>Erysipelotrichaceae</taxon>
        <taxon>Breznakia</taxon>
    </lineage>
</organism>
<evidence type="ECO:0000256" key="3">
    <source>
        <dbReference type="ARBA" id="ARBA00022475"/>
    </source>
</evidence>
<feature type="transmembrane region" description="Helical" evidence="7">
    <location>
        <begin position="284"/>
        <end position="303"/>
    </location>
</feature>
<evidence type="ECO:0000256" key="1">
    <source>
        <dbReference type="ARBA" id="ARBA00004651"/>
    </source>
</evidence>
<evidence type="ECO:0000256" key="7">
    <source>
        <dbReference type="SAM" id="Phobius"/>
    </source>
</evidence>
<proteinExistence type="predicted"/>
<accession>A0ABU0E851</accession>
<keyword evidence="9" id="KW-1185">Reference proteome</keyword>
<dbReference type="Proteomes" id="UP001230220">
    <property type="component" value="Unassembled WGS sequence"/>
</dbReference>
<keyword evidence="3" id="KW-1003">Cell membrane</keyword>
<feature type="transmembrane region" description="Helical" evidence="7">
    <location>
        <begin position="95"/>
        <end position="117"/>
    </location>
</feature>
<comment type="caution">
    <text evidence="8">The sequence shown here is derived from an EMBL/GenBank/DDBJ whole genome shotgun (WGS) entry which is preliminary data.</text>
</comment>
<feature type="transmembrane region" description="Helical" evidence="7">
    <location>
        <begin position="137"/>
        <end position="158"/>
    </location>
</feature>
<evidence type="ECO:0000256" key="2">
    <source>
        <dbReference type="ARBA" id="ARBA00022448"/>
    </source>
</evidence>
<dbReference type="PANTHER" id="PTHR43549:SF3">
    <property type="entry name" value="MULTIDRUG RESISTANCE PROTEIN YPNP-RELATED"/>
    <property type="match status" value="1"/>
</dbReference>
<dbReference type="InterPro" id="IPR052031">
    <property type="entry name" value="Membrane_Transporter-Flippase"/>
</dbReference>
<feature type="transmembrane region" description="Helical" evidence="7">
    <location>
        <begin position="415"/>
        <end position="437"/>
    </location>
</feature>
<feature type="transmembrane region" description="Helical" evidence="7">
    <location>
        <begin position="358"/>
        <end position="377"/>
    </location>
</feature>
<dbReference type="InterPro" id="IPR048279">
    <property type="entry name" value="MdtK-like"/>
</dbReference>
<name>A0ABU0E851_9FIRM</name>
<keyword evidence="5 7" id="KW-1133">Transmembrane helix</keyword>
<dbReference type="InterPro" id="IPR002528">
    <property type="entry name" value="MATE_fam"/>
</dbReference>
<feature type="transmembrane region" description="Helical" evidence="7">
    <location>
        <begin position="244"/>
        <end position="264"/>
    </location>
</feature>
<evidence type="ECO:0000256" key="4">
    <source>
        <dbReference type="ARBA" id="ARBA00022692"/>
    </source>
</evidence>
<feature type="transmembrane region" description="Helical" evidence="7">
    <location>
        <begin position="165"/>
        <end position="186"/>
    </location>
</feature>